<evidence type="ECO:0000313" key="1">
    <source>
        <dbReference type="EMBL" id="QGA79992.1"/>
    </source>
</evidence>
<proteinExistence type="predicted"/>
<dbReference type="EMBL" id="CP040089">
    <property type="protein sequence ID" value="QGA79992.1"/>
    <property type="molecule type" value="Genomic_DNA"/>
</dbReference>
<accession>A0A5Q0UEK3</accession>
<dbReference type="AlphaFoldDB" id="A0A5Q0UEK3"/>
<evidence type="ECO:0000313" key="2">
    <source>
        <dbReference type="Proteomes" id="UP000377803"/>
    </source>
</evidence>
<dbReference type="Proteomes" id="UP000377803">
    <property type="component" value="Chromosome"/>
</dbReference>
<gene>
    <name evidence="1" type="ORF">LC1Nh_0084</name>
</gene>
<dbReference type="GeneID" id="42364464"/>
<dbReference type="RefSeq" id="WP_153549729.1">
    <property type="nucleotide sequence ID" value="NZ_CP040089.1"/>
</dbReference>
<name>A0A5Q0UEK3_9ARCH</name>
<dbReference type="KEGG" id="ncon:LC1Nh_0084"/>
<keyword evidence="2" id="KW-1185">Reference proteome</keyword>
<protein>
    <submittedName>
        <fullName evidence="1">Uncharacterized protein</fullName>
    </submittedName>
</protein>
<reference evidence="2" key="1">
    <citation type="submission" date="2019-05" db="EMBL/GenBank/DDBJ databases">
        <title>Candidatus Nanohalobium constans, a novel model system to study the DPANN nano-sized archaea: genomic and physiological characterization of a nanoarchaeon co-cultured with its chitinotrophic host.</title>
        <authorList>
            <person name="La Cono V."/>
            <person name="Arcadi E."/>
            <person name="Crisafi F."/>
            <person name="Denaro R."/>
            <person name="La Spada G."/>
            <person name="Messina E."/>
            <person name="Smedile F."/>
            <person name="Toshchakov S.V."/>
            <person name="Shevchenko M.A."/>
            <person name="Golyshin P.N."/>
            <person name="Golyshina O.V."/>
            <person name="Ferrer M."/>
            <person name="Rohde M."/>
            <person name="Mushegian A."/>
            <person name="Sorokin D.Y."/>
            <person name="Giuliano L."/>
            <person name="Yakimov M.M."/>
        </authorList>
    </citation>
    <scope>NUCLEOTIDE SEQUENCE [LARGE SCALE GENOMIC DNA]</scope>
    <source>
        <strain evidence="2">LC1Nh</strain>
    </source>
</reference>
<organism evidence="1 2">
    <name type="scientific">Candidatus Nanohalobium constans</name>
    <dbReference type="NCBI Taxonomy" id="2565781"/>
    <lineage>
        <taxon>Archaea</taxon>
        <taxon>Candidatus Nanohalarchaeota</taxon>
        <taxon>Candidatus Nanohalobia</taxon>
        <taxon>Candidatus Nanohalobiales</taxon>
        <taxon>Candidatus Nanohalobiaceae</taxon>
        <taxon>Candidatus Nanohalobium</taxon>
    </lineage>
</organism>
<sequence>MKEVAGYEFDETHPTELKEEVVTEKEFDKIKEAMDLDDLIRFGKRPFDAPPGKVRIWVEEDEPEEEE</sequence>